<dbReference type="PANTHER" id="PTHR22939:SF130">
    <property type="entry name" value="PERIPLASMIC SERINE ENDOPROTEASE DEGP-LIKE-RELATED"/>
    <property type="match status" value="1"/>
</dbReference>
<keyword evidence="7" id="KW-0732">Signal</keyword>
<evidence type="ECO:0000256" key="2">
    <source>
        <dbReference type="ARBA" id="ARBA00004418"/>
    </source>
</evidence>
<comment type="subcellular location">
    <subcellularLocation>
        <location evidence="2">Periplasm</location>
    </subcellularLocation>
</comment>
<evidence type="ECO:0000256" key="12">
    <source>
        <dbReference type="ARBA" id="ARBA00023016"/>
    </source>
</evidence>
<evidence type="ECO:0000256" key="9">
    <source>
        <dbReference type="ARBA" id="ARBA00022764"/>
    </source>
</evidence>
<keyword evidence="11" id="KW-0720">Serine protease</keyword>
<evidence type="ECO:0000256" key="5">
    <source>
        <dbReference type="ARBA" id="ARBA00013958"/>
    </source>
</evidence>
<dbReference type="Gene3D" id="2.40.10.120">
    <property type="match status" value="1"/>
</dbReference>
<evidence type="ECO:0000256" key="10">
    <source>
        <dbReference type="ARBA" id="ARBA00022801"/>
    </source>
</evidence>
<feature type="domain" description="PDZ" evidence="14">
    <location>
        <begin position="381"/>
        <end position="475"/>
    </location>
</feature>
<feature type="domain" description="PDZ" evidence="14">
    <location>
        <begin position="279"/>
        <end position="338"/>
    </location>
</feature>
<organism evidence="15">
    <name type="scientific">mine drainage metagenome</name>
    <dbReference type="NCBI Taxonomy" id="410659"/>
    <lineage>
        <taxon>unclassified sequences</taxon>
        <taxon>metagenomes</taxon>
        <taxon>ecological metagenomes</taxon>
    </lineage>
</organism>
<dbReference type="FunFam" id="2.40.10.120:FF:000007">
    <property type="entry name" value="Periplasmic serine endoprotease DegP-like"/>
    <property type="match status" value="1"/>
</dbReference>
<gene>
    <name evidence="15" type="primary">degP1_5</name>
    <name evidence="15" type="ORF">GALL_288530</name>
</gene>
<dbReference type="AlphaFoldDB" id="A0A1J5RAV1"/>
<evidence type="ECO:0000256" key="13">
    <source>
        <dbReference type="ARBA" id="ARBA00032850"/>
    </source>
</evidence>
<dbReference type="GO" id="GO:0030313">
    <property type="term" value="C:cell envelope"/>
    <property type="evidence" value="ECO:0007669"/>
    <property type="project" value="UniProtKB-SubCell"/>
</dbReference>
<dbReference type="GO" id="GO:0006508">
    <property type="term" value="P:proteolysis"/>
    <property type="evidence" value="ECO:0007669"/>
    <property type="project" value="UniProtKB-KW"/>
</dbReference>
<evidence type="ECO:0000259" key="14">
    <source>
        <dbReference type="PROSITE" id="PS50106"/>
    </source>
</evidence>
<evidence type="ECO:0000256" key="3">
    <source>
        <dbReference type="ARBA" id="ARBA00010541"/>
    </source>
</evidence>
<dbReference type="PANTHER" id="PTHR22939">
    <property type="entry name" value="SERINE PROTEASE FAMILY S1C HTRA-RELATED"/>
    <property type="match status" value="1"/>
</dbReference>
<dbReference type="NCBIfam" id="TIGR02037">
    <property type="entry name" value="degP_htrA_DO"/>
    <property type="match status" value="1"/>
</dbReference>
<dbReference type="GO" id="GO:0004252">
    <property type="term" value="F:serine-type endopeptidase activity"/>
    <property type="evidence" value="ECO:0007669"/>
    <property type="project" value="InterPro"/>
</dbReference>
<comment type="catalytic activity">
    <reaction evidence="1">
        <text>Acts on substrates that are at least partially unfolded. The cleavage site P1 residue is normally between a pair of hydrophobic residues, such as Val-|-Val.</text>
        <dbReference type="EC" id="3.4.21.107"/>
    </reaction>
</comment>
<dbReference type="PROSITE" id="PS50106">
    <property type="entry name" value="PDZ"/>
    <property type="match status" value="2"/>
</dbReference>
<dbReference type="CDD" id="cd10839">
    <property type="entry name" value="cpPDZ1_DegP-like"/>
    <property type="match status" value="1"/>
</dbReference>
<dbReference type="InterPro" id="IPR009003">
    <property type="entry name" value="Peptidase_S1_PA"/>
</dbReference>
<keyword evidence="10 15" id="KW-0378">Hydrolase</keyword>
<sequence length="488" mass="50538">MIHGHSPRSRRPFRLAAVLLAGTLLGGGAAAAADGPLQLPAVAPQAGFAPLVRTVKPAVVNIATSEIHHQTGSEQPEQQAQPQLPPDFPFPDMFRHFFQHRDAGPEHALGSGFIIDPAGYIVTNNHVIDGATKITVTLEDGSNYKATVIGRDAKTDLALLKISAGKPLPYVSFGSSAKEEVGDWVVAVGNPFGLGGTVTAGIVSAHGRDINAGPYDDFLQIDAPINPGNSGGPLFNQAGQVIGIDSAIYTPNGGSVGIGFAIPSDIAGPVIAQLKDHGKVERGWLGIQMQPVNETMAKAVGLPRTEGVLVDQVLPESPAAQARLQQGDVITRFNGAAITTPRDLALAVAGTHAGQHAQVGIWRGGHDMTLDVAIGAQSKAEAAMDQGGHGSSVGMTLAPLNDQARTQYGLASSVRGVVVTDVTSGSRADESGIQPGDVLVRVGTTPVTSPRQVAEAIHAAERAKKEAVPLLVMRNGTTYYVALQLAAN</sequence>
<comment type="similarity">
    <text evidence="3">Belongs to the peptidase S1C family.</text>
</comment>
<evidence type="ECO:0000256" key="4">
    <source>
        <dbReference type="ARBA" id="ARBA00013035"/>
    </source>
</evidence>
<dbReference type="PRINTS" id="PR00834">
    <property type="entry name" value="PROTEASES2C"/>
</dbReference>
<keyword evidence="6 15" id="KW-0645">Protease</keyword>
<dbReference type="InterPro" id="IPR001478">
    <property type="entry name" value="PDZ"/>
</dbReference>
<dbReference type="EMBL" id="MLJW01000337">
    <property type="protein sequence ID" value="OIQ89244.1"/>
    <property type="molecule type" value="Genomic_DNA"/>
</dbReference>
<name>A0A1J5RAV1_9ZZZZ</name>
<proteinExistence type="inferred from homology"/>
<keyword evidence="9" id="KW-0574">Periplasm</keyword>
<comment type="caution">
    <text evidence="15">The sequence shown here is derived from an EMBL/GenBank/DDBJ whole genome shotgun (WGS) entry which is preliminary data.</text>
</comment>
<dbReference type="InterPro" id="IPR036034">
    <property type="entry name" value="PDZ_sf"/>
</dbReference>
<dbReference type="InterPro" id="IPR001940">
    <property type="entry name" value="Peptidase_S1C"/>
</dbReference>
<evidence type="ECO:0000256" key="11">
    <source>
        <dbReference type="ARBA" id="ARBA00022825"/>
    </source>
</evidence>
<dbReference type="SUPFAM" id="SSF50494">
    <property type="entry name" value="Trypsin-like serine proteases"/>
    <property type="match status" value="1"/>
</dbReference>
<evidence type="ECO:0000256" key="6">
    <source>
        <dbReference type="ARBA" id="ARBA00022670"/>
    </source>
</evidence>
<keyword evidence="8" id="KW-0677">Repeat</keyword>
<protein>
    <recommendedName>
        <fullName evidence="5">Probable periplasmic serine endoprotease DegP-like</fullName>
        <ecNumber evidence="4">3.4.21.107</ecNumber>
    </recommendedName>
    <alternativeName>
        <fullName evidence="13">Protease Do</fullName>
    </alternativeName>
</protein>
<dbReference type="SUPFAM" id="SSF50156">
    <property type="entry name" value="PDZ domain-like"/>
    <property type="match status" value="2"/>
</dbReference>
<dbReference type="SMART" id="SM00228">
    <property type="entry name" value="PDZ"/>
    <property type="match status" value="2"/>
</dbReference>
<reference evidence="15" key="1">
    <citation type="submission" date="2016-10" db="EMBL/GenBank/DDBJ databases">
        <title>Sequence of Gallionella enrichment culture.</title>
        <authorList>
            <person name="Poehlein A."/>
            <person name="Muehling M."/>
            <person name="Daniel R."/>
        </authorList>
    </citation>
    <scope>NUCLEOTIDE SEQUENCE</scope>
</reference>
<evidence type="ECO:0000313" key="15">
    <source>
        <dbReference type="EMBL" id="OIQ89244.1"/>
    </source>
</evidence>
<keyword evidence="12" id="KW-0346">Stress response</keyword>
<accession>A0A1J5RAV1</accession>
<dbReference type="InterPro" id="IPR011782">
    <property type="entry name" value="Pept_S1C_Do"/>
</dbReference>
<dbReference type="Pfam" id="PF13180">
    <property type="entry name" value="PDZ_2"/>
    <property type="match status" value="2"/>
</dbReference>
<evidence type="ECO:0000256" key="7">
    <source>
        <dbReference type="ARBA" id="ARBA00022729"/>
    </source>
</evidence>
<evidence type="ECO:0000256" key="1">
    <source>
        <dbReference type="ARBA" id="ARBA00001772"/>
    </source>
</evidence>
<evidence type="ECO:0000256" key="8">
    <source>
        <dbReference type="ARBA" id="ARBA00022737"/>
    </source>
</evidence>
<dbReference type="EC" id="3.4.21.107" evidence="4"/>
<dbReference type="Gene3D" id="2.30.42.10">
    <property type="match status" value="2"/>
</dbReference>
<dbReference type="Pfam" id="PF13365">
    <property type="entry name" value="Trypsin_2"/>
    <property type="match status" value="1"/>
</dbReference>